<evidence type="ECO:0000256" key="1">
    <source>
        <dbReference type="SAM" id="MobiDB-lite"/>
    </source>
</evidence>
<dbReference type="RefSeq" id="WP_008488091.1">
    <property type="nucleotide sequence ID" value="NZ_PIPO01000004.1"/>
</dbReference>
<reference evidence="2 3" key="1">
    <citation type="journal article" date="2011" name="Front. Microbiol.">
        <title>Genomic signatures of strain selection and enhancement in Bacillus atrophaeus var. globigii, a historical biowarfare simulant.</title>
        <authorList>
            <person name="Gibbons H.S."/>
            <person name="Broomall S.M."/>
            <person name="McNew L.A."/>
            <person name="Daligault H."/>
            <person name="Chapman C."/>
            <person name="Bruce D."/>
            <person name="Karavis M."/>
            <person name="Krepps M."/>
            <person name="McGregor P.A."/>
            <person name="Hong C."/>
            <person name="Park K.H."/>
            <person name="Akmal A."/>
            <person name="Feldman A."/>
            <person name="Lin J.S."/>
            <person name="Chang W.E."/>
            <person name="Higgs B.W."/>
            <person name="Demirev P."/>
            <person name="Lindquist J."/>
            <person name="Liem A."/>
            <person name="Fochler E."/>
            <person name="Read T.D."/>
            <person name="Tapia R."/>
            <person name="Johnson S."/>
            <person name="Bishop-Lilly K.A."/>
            <person name="Detter C."/>
            <person name="Han C."/>
            <person name="Sozhamannan S."/>
            <person name="Rosenzweig C.N."/>
            <person name="Skowronski E.W."/>
        </authorList>
    </citation>
    <scope>NUCLEOTIDE SEQUENCE [LARGE SCALE GENOMIC DNA]</scope>
    <source>
        <strain evidence="2 3">Y4G10-17</strain>
    </source>
</reference>
<dbReference type="EMBL" id="PIPO01000004">
    <property type="protein sequence ID" value="RUO32431.1"/>
    <property type="molecule type" value="Genomic_DNA"/>
</dbReference>
<sequence length="44" mass="4803">MSTTGEQPGKGTYTCDNCGESVTLDDHDDTLPPCPRCHETEYTP</sequence>
<name>A0A432WFA2_9GAMM</name>
<accession>A0A432WFA2</accession>
<dbReference type="Pfam" id="PF07295">
    <property type="entry name" value="DUF1451"/>
    <property type="match status" value="1"/>
</dbReference>
<dbReference type="Proteomes" id="UP000287823">
    <property type="component" value="Unassembled WGS sequence"/>
</dbReference>
<evidence type="ECO:0008006" key="4">
    <source>
        <dbReference type="Google" id="ProtNLM"/>
    </source>
</evidence>
<dbReference type="AlphaFoldDB" id="A0A432WFA2"/>
<organism evidence="2 3">
    <name type="scientific">Aliidiomarina soli</name>
    <dbReference type="NCBI Taxonomy" id="1928574"/>
    <lineage>
        <taxon>Bacteria</taxon>
        <taxon>Pseudomonadati</taxon>
        <taxon>Pseudomonadota</taxon>
        <taxon>Gammaproteobacteria</taxon>
        <taxon>Alteromonadales</taxon>
        <taxon>Idiomarinaceae</taxon>
        <taxon>Aliidiomarina</taxon>
    </lineage>
</organism>
<dbReference type="InterPro" id="IPR009912">
    <property type="entry name" value="DUF1451"/>
</dbReference>
<protein>
    <recommendedName>
        <fullName evidence="4">Rubredoxin-like protein</fullName>
    </recommendedName>
</protein>
<evidence type="ECO:0000313" key="2">
    <source>
        <dbReference type="EMBL" id="RUO32431.1"/>
    </source>
</evidence>
<feature type="region of interest" description="Disordered" evidence="1">
    <location>
        <begin position="21"/>
        <end position="44"/>
    </location>
</feature>
<comment type="caution">
    <text evidence="2">The sequence shown here is derived from an EMBL/GenBank/DDBJ whole genome shotgun (WGS) entry which is preliminary data.</text>
</comment>
<evidence type="ECO:0000313" key="3">
    <source>
        <dbReference type="Proteomes" id="UP000287823"/>
    </source>
</evidence>
<gene>
    <name evidence="2" type="ORF">CWE14_09795</name>
</gene>
<keyword evidence="3" id="KW-1185">Reference proteome</keyword>
<proteinExistence type="predicted"/>